<keyword evidence="1" id="KW-0210">Decarboxylase</keyword>
<comment type="cofactor">
    <cofactor evidence="1">
        <name>Mn(2+)</name>
        <dbReference type="ChEBI" id="CHEBI:29035"/>
    </cofactor>
</comment>
<proteinExistence type="inferred from homology"/>
<evidence type="ECO:0000256" key="1">
    <source>
        <dbReference type="HAMAP-Rule" id="MF_03196"/>
    </source>
</evidence>
<feature type="binding site" evidence="1">
    <location>
        <position position="176"/>
    </location>
    <ligand>
        <name>Mn(2+)</name>
        <dbReference type="ChEBI" id="CHEBI:29035"/>
    </ligand>
</feature>
<evidence type="ECO:0000313" key="5">
    <source>
        <dbReference type="EMBL" id="EFY85845.1"/>
    </source>
</evidence>
<dbReference type="InterPro" id="IPR049383">
    <property type="entry name" value="UbiD-like_N"/>
</dbReference>
<feature type="binding site" evidence="1">
    <location>
        <position position="398"/>
    </location>
    <ligand>
        <name>prenylated FMN</name>
        <dbReference type="ChEBI" id="CHEBI:87746"/>
    </ligand>
</feature>
<organism evidence="6">
    <name type="scientific">Metarhizium acridum (strain CQMa 102)</name>
    <dbReference type="NCBI Taxonomy" id="655827"/>
    <lineage>
        <taxon>Eukaryota</taxon>
        <taxon>Fungi</taxon>
        <taxon>Dikarya</taxon>
        <taxon>Ascomycota</taxon>
        <taxon>Pezizomycotina</taxon>
        <taxon>Sordariomycetes</taxon>
        <taxon>Hypocreomycetidae</taxon>
        <taxon>Hypocreales</taxon>
        <taxon>Clavicipitaceae</taxon>
        <taxon>Metarhizium</taxon>
    </lineage>
</organism>
<dbReference type="InParanoid" id="E9EE06"/>
<dbReference type="GO" id="GO:0046872">
    <property type="term" value="F:metal ion binding"/>
    <property type="evidence" value="ECO:0007669"/>
    <property type="project" value="UniProtKB-KW"/>
</dbReference>
<feature type="domain" description="3-octaprenyl-4-hydroxybenzoate carboxy-lyase-like N-terminal" evidence="3">
    <location>
        <begin position="21"/>
        <end position="111"/>
    </location>
</feature>
<dbReference type="Gene3D" id="3.40.1670.10">
    <property type="entry name" value="UbiD C-terminal domain-like"/>
    <property type="match status" value="1"/>
</dbReference>
<dbReference type="HAMAP" id="MF_01983">
    <property type="entry name" value="UbiD_FDC"/>
    <property type="match status" value="1"/>
</dbReference>
<evidence type="ECO:0000259" key="3">
    <source>
        <dbReference type="Pfam" id="PF20695"/>
    </source>
</evidence>
<dbReference type="InterPro" id="IPR032903">
    <property type="entry name" value="FDC-like"/>
</dbReference>
<dbReference type="GO" id="GO:0016831">
    <property type="term" value="F:carboxy-lyase activity"/>
    <property type="evidence" value="ECO:0007669"/>
    <property type="project" value="UniProtKB-UniRule"/>
</dbReference>
<dbReference type="GO" id="GO:0005737">
    <property type="term" value="C:cytoplasm"/>
    <property type="evidence" value="ECO:0007669"/>
    <property type="project" value="UniProtKB-SubCell"/>
</dbReference>
<dbReference type="GO" id="GO:0046281">
    <property type="term" value="P:cinnamic acid catabolic process"/>
    <property type="evidence" value="ECO:0007669"/>
    <property type="project" value="UniProtKB-UniRule"/>
</dbReference>
<comment type="function">
    <text evidence="1">Catalyzes the reversible decarboxylation of aromatic carboxylic acids like ferulic acid, p-coumaric acid or cinnamic acid, producing the corresponding vinyl derivatives 4-vinylphenol, 4-vinylguaiacol, and styrene, respectively, which play the role of aroma metabolites.</text>
</comment>
<feature type="binding site" evidence="1">
    <location>
        <begin position="176"/>
        <end position="181"/>
    </location>
    <ligand>
        <name>prenylated FMN</name>
        <dbReference type="ChEBI" id="CHEBI:87746"/>
    </ligand>
</feature>
<feature type="binding site" evidence="1">
    <location>
        <begin position="198"/>
        <end position="199"/>
    </location>
    <ligand>
        <name>prenylated FMN</name>
        <dbReference type="ChEBI" id="CHEBI:87746"/>
    </ligand>
</feature>
<dbReference type="OMA" id="DPILPIC"/>
<keyword evidence="1 5" id="KW-0456">Lyase</keyword>
<reference evidence="5 6" key="1">
    <citation type="journal article" date="2011" name="PLoS Genet.">
        <title>Genome sequencing and comparative transcriptomics of the model entomopathogenic fungi Metarhizium anisopliae and M. acridum.</title>
        <authorList>
            <person name="Gao Q."/>
            <person name="Jin K."/>
            <person name="Ying S.H."/>
            <person name="Zhang Y."/>
            <person name="Xiao G."/>
            <person name="Shang Y."/>
            <person name="Duan Z."/>
            <person name="Hu X."/>
            <person name="Xie X.Q."/>
            <person name="Zhou G."/>
            <person name="Peng G."/>
            <person name="Luo Z."/>
            <person name="Huang W."/>
            <person name="Wang B."/>
            <person name="Fang W."/>
            <person name="Wang S."/>
            <person name="Zhong Y."/>
            <person name="Ma L.J."/>
            <person name="St Leger R.J."/>
            <person name="Zhao G.P."/>
            <person name="Pei Y."/>
            <person name="Feng M.G."/>
            <person name="Xia Y."/>
            <person name="Wang C."/>
        </authorList>
    </citation>
    <scope>NUCLEOTIDE SEQUENCE [LARGE SCALE GENOMIC DNA]</scope>
    <source>
        <strain evidence="5 6">CQMa 102</strain>
    </source>
</reference>
<dbReference type="InterPro" id="IPR049381">
    <property type="entry name" value="UbiD-like_C"/>
</dbReference>
<dbReference type="eggNOG" id="ENOG502QR5I">
    <property type="taxonomic scope" value="Eukaryota"/>
</dbReference>
<name>E9EE06_METAQ</name>
<comment type="catalytic activity">
    <reaction evidence="1">
        <text>(E)-cinnamate + H(+) = styrene + CO2</text>
        <dbReference type="Rhea" id="RHEA:46920"/>
        <dbReference type="ChEBI" id="CHEBI:15378"/>
        <dbReference type="ChEBI" id="CHEBI:15669"/>
        <dbReference type="ChEBI" id="CHEBI:16526"/>
        <dbReference type="ChEBI" id="CHEBI:27452"/>
        <dbReference type="EC" id="4.1.1.102"/>
    </reaction>
</comment>
<dbReference type="SUPFAM" id="SSF50475">
    <property type="entry name" value="FMN-binding split barrel"/>
    <property type="match status" value="1"/>
</dbReference>
<dbReference type="Pfam" id="PF01977">
    <property type="entry name" value="UbiD"/>
    <property type="match status" value="1"/>
</dbReference>
<dbReference type="OrthoDB" id="4878259at2759"/>
<dbReference type="SUPFAM" id="SSF143968">
    <property type="entry name" value="UbiD C-terminal domain-like"/>
    <property type="match status" value="1"/>
</dbReference>
<protein>
    <recommendedName>
        <fullName evidence="1">Ferulic acid decarboxylase 1</fullName>
        <ecNumber evidence="1">4.1.1.102</ecNumber>
    </recommendedName>
    <alternativeName>
        <fullName evidence="1">Phenacrylate decarboxylase</fullName>
    </alternativeName>
</protein>
<comment type="caution">
    <text evidence="1">Lacks conserved residue(s) required for the propagation of feature annotation.</text>
</comment>
<dbReference type="FunCoup" id="E9EE06">
    <property type="interactions" value="13"/>
</dbReference>
<keyword evidence="1" id="KW-0479">Metal-binding</keyword>
<dbReference type="AlphaFoldDB" id="E9EE06"/>
<evidence type="ECO:0000259" key="4">
    <source>
        <dbReference type="Pfam" id="PF20696"/>
    </source>
</evidence>
<dbReference type="InterPro" id="IPR002830">
    <property type="entry name" value="UbiD"/>
</dbReference>
<keyword evidence="6" id="KW-1185">Reference proteome</keyword>
<keyword evidence="1" id="KW-0464">Manganese</keyword>
<comment type="catalytic activity">
    <reaction evidence="1">
        <text>(E)-ferulate + H(+) = 2-methoxy-4-vinylphenol + CO2</text>
        <dbReference type="Rhea" id="RHEA:33807"/>
        <dbReference type="ChEBI" id="CHEBI:15378"/>
        <dbReference type="ChEBI" id="CHEBI:16526"/>
        <dbReference type="ChEBI" id="CHEBI:29749"/>
        <dbReference type="ChEBI" id="CHEBI:42438"/>
        <dbReference type="EC" id="4.1.1.102"/>
    </reaction>
</comment>
<dbReference type="STRING" id="655827.E9EE06"/>
<comment type="subcellular location">
    <subcellularLocation>
        <location evidence="1">Cytoplasm</location>
    </subcellularLocation>
</comment>
<gene>
    <name evidence="1" type="primary">FDC1</name>
    <name evidence="5" type="ORF">MAC_08104</name>
</gene>
<comment type="subunit">
    <text evidence="1">Homodimer. May form higher order oligomers.</text>
</comment>
<dbReference type="NCBIfam" id="TIGR00148">
    <property type="entry name" value="UbiD family decarboxylase"/>
    <property type="match status" value="1"/>
</dbReference>
<dbReference type="KEGG" id="maw:19252415"/>
<dbReference type="Pfam" id="PF20695">
    <property type="entry name" value="UbiD_N"/>
    <property type="match status" value="1"/>
</dbReference>
<feature type="binding site" evidence="1">
    <location>
        <position position="240"/>
    </location>
    <ligand>
        <name>Mn(2+)</name>
        <dbReference type="ChEBI" id="CHEBI:29035"/>
    </ligand>
</feature>
<sequence>MAHQRGGENGDGPAMSFRRFIQELKDEQDLLEVNSEVDPYLELAAIIRRVYEEEEKAPLFNNIQGRNDNGLFRILGAPVGVSKIPGKRYIRIAKSLGLPSDATAADIIEKLNHAKTLPAIPSKEVPSGPVKEFKLVGDEIDLTALPMPFLHQHDGGKFIQTFGMYIVRSPDGSWVNWSITRAMLHGKRTLVGPVIPSQDIGVIREMWRQQGKDMPFALCFGVPPAAIMVSGMPLPKGVNESDYIGALTGSAVQVTRSETSDILVPANAELVFEGVVSSTETAPEGPMAEYHGLIFPGESHEKPLFRVDAITYRKDPIVPVCVAGRAVEENHTVWGVTQAAEVLSVCQAAGLPIKMVWNPFESHCLWFVLQVDGPKLRALNTDMSTFGNKVGHAVFASKPGSYIPKLYLVGEDVDPTSIQDLIWAEATRCQPGVNEFYFDQYPVFPLIPYFTHGVKPEGGKYKKVLRCCMFPSEFTNAPRTWEQGSFRASYPQEVQDKVNAQWKSYGFE</sequence>
<comment type="similarity">
    <text evidence="1">Belongs to the UbiD family. UbiD-like/FDC subfamily.</text>
</comment>
<feature type="active site" description="Proton donor" evidence="1">
    <location>
        <position position="289"/>
    </location>
</feature>
<dbReference type="GeneID" id="19252415"/>
<dbReference type="InterPro" id="IPR048304">
    <property type="entry name" value="UbiD_Rift_dom"/>
</dbReference>
<feature type="domain" description="3-octaprenyl-4-hydroxybenzoate carboxy-lyase-like Rift-related" evidence="2">
    <location>
        <begin position="125"/>
        <end position="325"/>
    </location>
</feature>
<dbReference type="EC" id="4.1.1.102" evidence="1"/>
<dbReference type="HOGENOM" id="CLU_023348_0_0_1"/>
<dbReference type="PANTHER" id="PTHR30108">
    <property type="entry name" value="3-OCTAPRENYL-4-HYDROXYBENZOATE CARBOXY-LYASE-RELATED"/>
    <property type="match status" value="1"/>
</dbReference>
<feature type="binding site" evidence="1">
    <location>
        <position position="240"/>
    </location>
    <ligand>
        <name>prenylated FMN</name>
        <dbReference type="ChEBI" id="CHEBI:87746"/>
    </ligand>
</feature>
<dbReference type="Pfam" id="PF20696">
    <property type="entry name" value="UbiD_C"/>
    <property type="match status" value="1"/>
</dbReference>
<dbReference type="Proteomes" id="UP000002499">
    <property type="component" value="Unassembled WGS sequence"/>
</dbReference>
<accession>E9EE06</accession>
<comment type="catalytic activity">
    <reaction evidence="1">
        <text>(E)-4-coumarate + H(+) = 4-vinylphenol + CO2</text>
        <dbReference type="Rhea" id="RHEA:33227"/>
        <dbReference type="ChEBI" id="CHEBI:1883"/>
        <dbReference type="ChEBI" id="CHEBI:12876"/>
        <dbReference type="ChEBI" id="CHEBI:15378"/>
        <dbReference type="ChEBI" id="CHEBI:16526"/>
        <dbReference type="EC" id="4.1.1.102"/>
    </reaction>
</comment>
<dbReference type="EMBL" id="GL698564">
    <property type="protein sequence ID" value="EFY85845.1"/>
    <property type="molecule type" value="Genomic_DNA"/>
</dbReference>
<dbReference type="Gene3D" id="1.20.5.4570">
    <property type="match status" value="1"/>
</dbReference>
<evidence type="ECO:0000313" key="6">
    <source>
        <dbReference type="Proteomes" id="UP000002499"/>
    </source>
</evidence>
<feature type="domain" description="3-octaprenyl-4-hydroxybenzoate carboxy-lyase-like C-terminal" evidence="4">
    <location>
        <begin position="331"/>
        <end position="460"/>
    </location>
</feature>
<keyword evidence="1" id="KW-0963">Cytoplasm</keyword>
<dbReference type="PANTHER" id="PTHR30108:SF17">
    <property type="entry name" value="FERULIC ACID DECARBOXYLASE 1"/>
    <property type="match status" value="1"/>
</dbReference>
<evidence type="ECO:0000259" key="2">
    <source>
        <dbReference type="Pfam" id="PF01977"/>
    </source>
</evidence>
<dbReference type="GO" id="GO:0033494">
    <property type="term" value="P:ferulate metabolic process"/>
    <property type="evidence" value="ECO:0007669"/>
    <property type="project" value="UniProtKB-UniRule"/>
</dbReference>
<comment type="cofactor">
    <cofactor evidence="1">
        <name>prenylated FMN</name>
        <dbReference type="ChEBI" id="CHEBI:87746"/>
    </cofactor>
    <text evidence="1">Binds 1 prenylated FMN per subunit.</text>
</comment>